<dbReference type="OrthoDB" id="285729at2759"/>
<organism evidence="5 6">
    <name type="scientific">Folsomia candida</name>
    <name type="common">Springtail</name>
    <dbReference type="NCBI Taxonomy" id="158441"/>
    <lineage>
        <taxon>Eukaryota</taxon>
        <taxon>Metazoa</taxon>
        <taxon>Ecdysozoa</taxon>
        <taxon>Arthropoda</taxon>
        <taxon>Hexapoda</taxon>
        <taxon>Collembola</taxon>
        <taxon>Entomobryomorpha</taxon>
        <taxon>Isotomoidea</taxon>
        <taxon>Isotomidae</taxon>
        <taxon>Proisotominae</taxon>
        <taxon>Folsomia</taxon>
    </lineage>
</organism>
<comment type="subcellular location">
    <subcellularLocation>
        <location evidence="1">Nucleus</location>
        <location evidence="1">Nucleolus</location>
    </subcellularLocation>
</comment>
<keyword evidence="6" id="KW-1185">Reference proteome</keyword>
<dbReference type="Proteomes" id="UP000198287">
    <property type="component" value="Unassembled WGS sequence"/>
</dbReference>
<dbReference type="PANTHER" id="PTHR13243">
    <property type="entry name" value="HSPC111 PROTEIN-RELATED"/>
    <property type="match status" value="1"/>
</dbReference>
<evidence type="ECO:0000313" key="6">
    <source>
        <dbReference type="Proteomes" id="UP000198287"/>
    </source>
</evidence>
<name>A0A226EYZ9_FOLCA</name>
<evidence type="ECO:0000256" key="1">
    <source>
        <dbReference type="ARBA" id="ARBA00004604"/>
    </source>
</evidence>
<comment type="similarity">
    <text evidence="2">Belongs to the NOP16 family.</text>
</comment>
<dbReference type="AlphaFoldDB" id="A0A226EYZ9"/>
<proteinExistence type="inferred from homology"/>
<dbReference type="STRING" id="158441.A0A226EYZ9"/>
<gene>
    <name evidence="5" type="ORF">Fcan01_03992</name>
</gene>
<evidence type="ECO:0000256" key="3">
    <source>
        <dbReference type="ARBA" id="ARBA00015522"/>
    </source>
</evidence>
<accession>A0A226EYZ9</accession>
<reference evidence="5 6" key="1">
    <citation type="submission" date="2015-12" db="EMBL/GenBank/DDBJ databases">
        <title>The genome of Folsomia candida.</title>
        <authorList>
            <person name="Faddeeva A."/>
            <person name="Derks M.F."/>
            <person name="Anvar Y."/>
            <person name="Smit S."/>
            <person name="Van Straalen N."/>
            <person name="Roelofs D."/>
        </authorList>
    </citation>
    <scope>NUCLEOTIDE SEQUENCE [LARGE SCALE GENOMIC DNA]</scope>
    <source>
        <strain evidence="5 6">VU population</strain>
        <tissue evidence="5">Whole body</tissue>
    </source>
</reference>
<protein>
    <recommendedName>
        <fullName evidence="3">Nucleolar protein 16</fullName>
    </recommendedName>
</protein>
<dbReference type="InterPro" id="IPR019002">
    <property type="entry name" value="Ribosome_biogenesis_Nop16"/>
</dbReference>
<evidence type="ECO:0000313" key="5">
    <source>
        <dbReference type="EMBL" id="OXA62408.1"/>
    </source>
</evidence>
<dbReference type="GO" id="GO:0005730">
    <property type="term" value="C:nucleolus"/>
    <property type="evidence" value="ECO:0007669"/>
    <property type="project" value="UniProtKB-SubCell"/>
</dbReference>
<dbReference type="EMBL" id="LNIX01000001">
    <property type="protein sequence ID" value="OXA62408.1"/>
    <property type="molecule type" value="Genomic_DNA"/>
</dbReference>
<comment type="caution">
    <text evidence="5">The sequence shown here is derived from an EMBL/GenBank/DDBJ whole genome shotgun (WGS) entry which is preliminary data.</text>
</comment>
<keyword evidence="4" id="KW-0539">Nucleus</keyword>
<evidence type="ECO:0000256" key="2">
    <source>
        <dbReference type="ARBA" id="ARBA00008479"/>
    </source>
</evidence>
<evidence type="ECO:0000256" key="4">
    <source>
        <dbReference type="ARBA" id="ARBA00023242"/>
    </source>
</evidence>
<sequence length="206" mass="23923">MPRLRKLRRKQKYRYNVNRKRLNAKLTKMPEIQCDAVKKAWDSSKSLTENVTQMGLVLDPNNMKGLAIPKRKDLLRKLQLDKKNNKLSTSPDLLEPEPPLTKGHVAIQLEKQARDGYAAKKTNPHPLPKEMLRKLTTLLDKYGENFKAMANDHTNYNQETPAQLQSQVKRLKAIPQQWIPYLKSRNLLEKEGDQLQEPMSDDIDDE</sequence>
<dbReference type="GO" id="GO:0042273">
    <property type="term" value="P:ribosomal large subunit biogenesis"/>
    <property type="evidence" value="ECO:0007669"/>
    <property type="project" value="TreeGrafter"/>
</dbReference>
<dbReference type="Pfam" id="PF09420">
    <property type="entry name" value="Nop16"/>
    <property type="match status" value="1"/>
</dbReference>
<dbReference type="PANTHER" id="PTHR13243:SF1">
    <property type="entry name" value="NUCLEOLAR PROTEIN 16"/>
    <property type="match status" value="1"/>
</dbReference>
<dbReference type="OMA" id="IDYVKHM"/>